<accession>A0ABP6ZYZ7</accession>
<proteinExistence type="predicted"/>
<dbReference type="RefSeq" id="WP_344735872.1">
    <property type="nucleotide sequence ID" value="NZ_BAAAYU010000001.1"/>
</dbReference>
<keyword evidence="1" id="KW-0175">Coiled coil</keyword>
<keyword evidence="3" id="KW-1185">Reference proteome</keyword>
<evidence type="ECO:0000313" key="3">
    <source>
        <dbReference type="Proteomes" id="UP001501697"/>
    </source>
</evidence>
<reference evidence="3" key="1">
    <citation type="journal article" date="2019" name="Int. J. Syst. Evol. Microbiol.">
        <title>The Global Catalogue of Microorganisms (GCM) 10K type strain sequencing project: providing services to taxonomists for standard genome sequencing and annotation.</title>
        <authorList>
            <consortium name="The Broad Institute Genomics Platform"/>
            <consortium name="The Broad Institute Genome Sequencing Center for Infectious Disease"/>
            <person name="Wu L."/>
            <person name="Ma J."/>
        </authorList>
    </citation>
    <scope>NUCLEOTIDE SEQUENCE [LARGE SCALE GENOMIC DNA]</scope>
    <source>
        <strain evidence="3">JCM 16544</strain>
    </source>
</reference>
<feature type="coiled-coil region" evidence="1">
    <location>
        <begin position="1"/>
        <end position="40"/>
    </location>
</feature>
<evidence type="ECO:0000256" key="1">
    <source>
        <dbReference type="SAM" id="Coils"/>
    </source>
</evidence>
<gene>
    <name evidence="2" type="ORF">GCM10022200_01070</name>
</gene>
<comment type="caution">
    <text evidence="2">The sequence shown here is derived from an EMBL/GenBank/DDBJ whole genome shotgun (WGS) entry which is preliminary data.</text>
</comment>
<organism evidence="2 3">
    <name type="scientific">Microbacterium awajiense</name>
    <dbReference type="NCBI Taxonomy" id="415214"/>
    <lineage>
        <taxon>Bacteria</taxon>
        <taxon>Bacillati</taxon>
        <taxon>Actinomycetota</taxon>
        <taxon>Actinomycetes</taxon>
        <taxon>Micrococcales</taxon>
        <taxon>Microbacteriaceae</taxon>
        <taxon>Microbacterium</taxon>
    </lineage>
</organism>
<name>A0ABP6ZYZ7_9MICO</name>
<sequence>MDESDERRADLVSRLEVIEAQALATRAQSYEALHDELRRRLETAPGSTDR</sequence>
<evidence type="ECO:0000313" key="2">
    <source>
        <dbReference type="EMBL" id="GAA3622691.1"/>
    </source>
</evidence>
<dbReference type="Proteomes" id="UP001501697">
    <property type="component" value="Unassembled WGS sequence"/>
</dbReference>
<protein>
    <submittedName>
        <fullName evidence="2">Uncharacterized protein</fullName>
    </submittedName>
</protein>
<dbReference type="EMBL" id="BAAAYU010000001">
    <property type="protein sequence ID" value="GAA3622691.1"/>
    <property type="molecule type" value="Genomic_DNA"/>
</dbReference>